<dbReference type="GO" id="GO:0017001">
    <property type="term" value="P:antibiotic catabolic process"/>
    <property type="evidence" value="ECO:0007669"/>
    <property type="project" value="InterPro"/>
</dbReference>
<evidence type="ECO:0000256" key="8">
    <source>
        <dbReference type="RuleBase" id="RU361140"/>
    </source>
</evidence>
<dbReference type="SUPFAM" id="SSF56601">
    <property type="entry name" value="beta-lactamase/transpeptidase-like"/>
    <property type="match status" value="1"/>
</dbReference>
<dbReference type="Gene3D" id="3.40.710.10">
    <property type="entry name" value="DD-peptidase/beta-lactamase superfamily"/>
    <property type="match status" value="1"/>
</dbReference>
<keyword evidence="4" id="KW-0732">Signal</keyword>
<feature type="domain" description="Penicillin-binding protein transpeptidase" evidence="9">
    <location>
        <begin position="72"/>
        <end position="250"/>
    </location>
</feature>
<dbReference type="GO" id="GO:0008658">
    <property type="term" value="F:penicillin binding"/>
    <property type="evidence" value="ECO:0007669"/>
    <property type="project" value="InterPro"/>
</dbReference>
<dbReference type="Proteomes" id="UP000274593">
    <property type="component" value="Chromosome"/>
</dbReference>
<feature type="modified residue" description="N6-carboxylysine" evidence="7">
    <location>
        <position position="79"/>
    </location>
</feature>
<dbReference type="NCBIfam" id="NF012161">
    <property type="entry name" value="bla_class_D_main"/>
    <property type="match status" value="1"/>
</dbReference>
<dbReference type="RefSeq" id="WP_125067971.1">
    <property type="nucleotide sequence ID" value="NZ_CP032548.1"/>
</dbReference>
<comment type="catalytic activity">
    <reaction evidence="1 8">
        <text>a beta-lactam + H2O = a substituted beta-amino acid</text>
        <dbReference type="Rhea" id="RHEA:20401"/>
        <dbReference type="ChEBI" id="CHEBI:15377"/>
        <dbReference type="ChEBI" id="CHEBI:35627"/>
        <dbReference type="ChEBI" id="CHEBI:140347"/>
        <dbReference type="EC" id="3.5.2.6"/>
    </reaction>
</comment>
<evidence type="ECO:0000259" key="9">
    <source>
        <dbReference type="Pfam" id="PF00905"/>
    </source>
</evidence>
<reference evidence="10 11" key="1">
    <citation type="submission" date="2018-09" db="EMBL/GenBank/DDBJ databases">
        <title>Insights into the microbiota of Asian seabass (Lates calcarifer) with tenacibaculosis symptoms and description of sp. nov. Tenacibaculum singaporense.</title>
        <authorList>
            <person name="Miyake S."/>
            <person name="Soh M."/>
            <person name="Azman M.N."/>
            <person name="Ngoh S.Y."/>
            <person name="Orban L."/>
        </authorList>
    </citation>
    <scope>NUCLEOTIDE SEQUENCE [LARGE SCALE GENOMIC DNA]</scope>
    <source>
        <strain evidence="10 11">DSM 106434</strain>
    </source>
</reference>
<dbReference type="InterPro" id="IPR001460">
    <property type="entry name" value="PCN-bd_Tpept"/>
</dbReference>
<dbReference type="Pfam" id="PF00905">
    <property type="entry name" value="Transpeptidase"/>
    <property type="match status" value="1"/>
</dbReference>
<evidence type="ECO:0000256" key="2">
    <source>
        <dbReference type="ARBA" id="ARBA00007898"/>
    </source>
</evidence>
<evidence type="ECO:0000256" key="6">
    <source>
        <dbReference type="ARBA" id="ARBA00023251"/>
    </source>
</evidence>
<dbReference type="PROSITE" id="PS00337">
    <property type="entry name" value="BETA_LACTAMASE_D"/>
    <property type="match status" value="1"/>
</dbReference>
<dbReference type="EC" id="3.5.2.6" evidence="3 8"/>
<dbReference type="GO" id="GO:0005886">
    <property type="term" value="C:plasma membrane"/>
    <property type="evidence" value="ECO:0007669"/>
    <property type="project" value="TreeGrafter"/>
</dbReference>
<dbReference type="InterPro" id="IPR050515">
    <property type="entry name" value="Beta-lactam/transpept"/>
</dbReference>
<dbReference type="GO" id="GO:0008800">
    <property type="term" value="F:beta-lactamase activity"/>
    <property type="evidence" value="ECO:0007669"/>
    <property type="project" value="UniProtKB-UniRule"/>
</dbReference>
<dbReference type="PROSITE" id="PS51257">
    <property type="entry name" value="PROKAR_LIPOPROTEIN"/>
    <property type="match status" value="1"/>
</dbReference>
<dbReference type="AlphaFoldDB" id="A0A3Q8RT21"/>
<dbReference type="InterPro" id="IPR012338">
    <property type="entry name" value="Beta-lactam/transpept-like"/>
</dbReference>
<dbReference type="PANTHER" id="PTHR30627:SF6">
    <property type="entry name" value="BETA-LACTAMASE YBXI-RELATED"/>
    <property type="match status" value="1"/>
</dbReference>
<keyword evidence="11" id="KW-1185">Reference proteome</keyword>
<keyword evidence="6 8" id="KW-0046">Antibiotic resistance</keyword>
<accession>A0A3Q8RT21</accession>
<dbReference type="InterPro" id="IPR002137">
    <property type="entry name" value="Beta-lactam_class-D_AS"/>
</dbReference>
<dbReference type="PANTHER" id="PTHR30627">
    <property type="entry name" value="PEPTIDOGLYCAN D,D-TRANSPEPTIDASE"/>
    <property type="match status" value="1"/>
</dbReference>
<proteinExistence type="inferred from homology"/>
<dbReference type="KEGG" id="tsig:D6T69_12140"/>
<evidence type="ECO:0000256" key="5">
    <source>
        <dbReference type="ARBA" id="ARBA00022801"/>
    </source>
</evidence>
<evidence type="ECO:0000256" key="7">
    <source>
        <dbReference type="PIRSR" id="PIRSR602137-50"/>
    </source>
</evidence>
<dbReference type="EMBL" id="CP032548">
    <property type="protein sequence ID" value="AZJ36237.1"/>
    <property type="molecule type" value="Genomic_DNA"/>
</dbReference>
<evidence type="ECO:0000313" key="10">
    <source>
        <dbReference type="EMBL" id="AZJ36237.1"/>
    </source>
</evidence>
<dbReference type="GO" id="GO:0071555">
    <property type="term" value="P:cell wall organization"/>
    <property type="evidence" value="ECO:0007669"/>
    <property type="project" value="TreeGrafter"/>
</dbReference>
<gene>
    <name evidence="10" type="primary">blaOXA</name>
    <name evidence="10" type="ORF">D6T69_12140</name>
</gene>
<evidence type="ECO:0000256" key="1">
    <source>
        <dbReference type="ARBA" id="ARBA00001526"/>
    </source>
</evidence>
<organism evidence="10 11">
    <name type="scientific">Tenacibaculum singaporense</name>
    <dbReference type="NCBI Taxonomy" id="2358479"/>
    <lineage>
        <taxon>Bacteria</taxon>
        <taxon>Pseudomonadati</taxon>
        <taxon>Bacteroidota</taxon>
        <taxon>Flavobacteriia</taxon>
        <taxon>Flavobacteriales</taxon>
        <taxon>Flavobacteriaceae</taxon>
        <taxon>Tenacibaculum</taxon>
    </lineage>
</organism>
<sequence>MRFNYIFIIIVLLFSCKSEEKGKKEKVETKFLVNNQFQEILDKTKLEGAILVYDLHKDVYYSNNFDWCKAGNLPASTFKIPNSIIALEAGVVKNDSAVFKWNGESRYLKIWEQDLTFKEAFHYSCVPCYQEVARKIGVERMKSSLAKLNFGSMDVNEMTLDNFWLEGKSKINQFQQIDFLKRLHNSELLISERTDSIMKSMMIMYKSNQHVLRGKTGWSVRGEENNGWFVGYVLVKKNAYFFATNVVPKKNFDMKFFSRERKEVTFNALKALKVLSEKESFVTKQ</sequence>
<comment type="similarity">
    <text evidence="2 8">Belongs to the class-D beta-lactamase family.</text>
</comment>
<evidence type="ECO:0000256" key="3">
    <source>
        <dbReference type="ARBA" id="ARBA00012865"/>
    </source>
</evidence>
<protein>
    <recommendedName>
        <fullName evidence="3 8">Beta-lactamase</fullName>
        <ecNumber evidence="3 8">3.5.2.6</ecNumber>
    </recommendedName>
</protein>
<dbReference type="GO" id="GO:0046677">
    <property type="term" value="P:response to antibiotic"/>
    <property type="evidence" value="ECO:0007669"/>
    <property type="project" value="UniProtKB-UniRule"/>
</dbReference>
<evidence type="ECO:0000313" key="11">
    <source>
        <dbReference type="Proteomes" id="UP000274593"/>
    </source>
</evidence>
<keyword evidence="5 8" id="KW-0378">Hydrolase</keyword>
<name>A0A3Q8RT21_9FLAO</name>
<evidence type="ECO:0000256" key="4">
    <source>
        <dbReference type="ARBA" id="ARBA00022729"/>
    </source>
</evidence>
<feature type="active site" description="Acyl-ester intermediate" evidence="7">
    <location>
        <position position="76"/>
    </location>
</feature>